<comment type="similarity">
    <text evidence="1 2">Belongs to the ArsC family.</text>
</comment>
<dbReference type="RefSeq" id="WP_043395884.1">
    <property type="nucleotide sequence ID" value="NZ_JPMI01000109.1"/>
</dbReference>
<dbReference type="AlphaFoldDB" id="A0A084SUC3"/>
<organism evidence="3 4">
    <name type="scientific">Archangium violaceum Cb vi76</name>
    <dbReference type="NCBI Taxonomy" id="1406225"/>
    <lineage>
        <taxon>Bacteria</taxon>
        <taxon>Pseudomonadati</taxon>
        <taxon>Myxococcota</taxon>
        <taxon>Myxococcia</taxon>
        <taxon>Myxococcales</taxon>
        <taxon>Cystobacterineae</taxon>
        <taxon>Archangiaceae</taxon>
        <taxon>Archangium</taxon>
    </lineage>
</organism>
<evidence type="ECO:0000313" key="4">
    <source>
        <dbReference type="Proteomes" id="UP000028547"/>
    </source>
</evidence>
<dbReference type="PROSITE" id="PS51353">
    <property type="entry name" value="ARSC"/>
    <property type="match status" value="1"/>
</dbReference>
<evidence type="ECO:0000256" key="1">
    <source>
        <dbReference type="ARBA" id="ARBA00007198"/>
    </source>
</evidence>
<dbReference type="InterPro" id="IPR006660">
    <property type="entry name" value="Arsenate_reductase-like"/>
</dbReference>
<dbReference type="EMBL" id="JPMI01000109">
    <property type="protein sequence ID" value="KFA92058.1"/>
    <property type="molecule type" value="Genomic_DNA"/>
</dbReference>
<comment type="caution">
    <text evidence="3">The sequence shown here is derived from an EMBL/GenBank/DDBJ whole genome shotgun (WGS) entry which is preliminary data.</text>
</comment>
<name>A0A084SUC3_9BACT</name>
<protein>
    <recommendedName>
        <fullName evidence="5">Arsenate reductase</fullName>
    </recommendedName>
</protein>
<reference evidence="3 4" key="1">
    <citation type="submission" date="2014-07" db="EMBL/GenBank/DDBJ databases">
        <title>Draft Genome Sequence of Gephyronic Acid Producer, Cystobacter violaceus Strain Cb vi76.</title>
        <authorList>
            <person name="Stevens D.C."/>
            <person name="Young J."/>
            <person name="Carmichael R."/>
            <person name="Tan J."/>
            <person name="Taylor R.E."/>
        </authorList>
    </citation>
    <scope>NUCLEOTIDE SEQUENCE [LARGE SCALE GENOMIC DNA]</scope>
    <source>
        <strain evidence="3 4">Cb vi76</strain>
    </source>
</reference>
<dbReference type="Proteomes" id="UP000028547">
    <property type="component" value="Unassembled WGS sequence"/>
</dbReference>
<dbReference type="SUPFAM" id="SSF52833">
    <property type="entry name" value="Thioredoxin-like"/>
    <property type="match status" value="1"/>
</dbReference>
<evidence type="ECO:0000313" key="3">
    <source>
        <dbReference type="EMBL" id="KFA92058.1"/>
    </source>
</evidence>
<dbReference type="InterPro" id="IPR036249">
    <property type="entry name" value="Thioredoxin-like_sf"/>
</dbReference>
<proteinExistence type="inferred from homology"/>
<dbReference type="Gene3D" id="3.40.30.10">
    <property type="entry name" value="Glutaredoxin"/>
    <property type="match status" value="1"/>
</dbReference>
<accession>A0A084SUC3</accession>
<evidence type="ECO:0000256" key="2">
    <source>
        <dbReference type="PROSITE-ProRule" id="PRU01282"/>
    </source>
</evidence>
<gene>
    <name evidence="3" type="ORF">Q664_17215</name>
</gene>
<evidence type="ECO:0008006" key="5">
    <source>
        <dbReference type="Google" id="ProtNLM"/>
    </source>
</evidence>
<sequence>MRAEVRELVKKPLSEAEVRALAARMGGVRELIAPKRKGELGALGEEELVKHLAANPNHVRRPLIDTGSQLLGGFTAEVRAALEKQLKK</sequence>